<proteinExistence type="predicted"/>
<protein>
    <submittedName>
        <fullName evidence="2">Uncharacterized protein</fullName>
    </submittedName>
</protein>
<dbReference type="Proteomes" id="UP000712570">
    <property type="component" value="Unassembled WGS sequence"/>
</dbReference>
<keyword evidence="1" id="KW-0732">Signal</keyword>
<evidence type="ECO:0000256" key="1">
    <source>
        <dbReference type="SAM" id="SignalP"/>
    </source>
</evidence>
<dbReference type="RefSeq" id="WP_166825369.1">
    <property type="nucleotide sequence ID" value="NZ_JAAOLX010000004.1"/>
</dbReference>
<dbReference type="EMBL" id="JAAOLX010000004">
    <property type="protein sequence ID" value="NHQ86478.1"/>
    <property type="molecule type" value="Genomic_DNA"/>
</dbReference>
<feature type="chain" id="PRO_5047032733" evidence="1">
    <location>
        <begin position="21"/>
        <end position="373"/>
    </location>
</feature>
<sequence>MFKKTLLAALLLAAAPASYAAESVKTAAVRKIDNRLIERLSADGSVLLVRKNGAELQQSDAEILEQLTTRMPDTSFWALQPARGLALYNGGKETPLPLPAGAYFTADATRLSADGQVVALGAGVGGSMEALRWQAGGQLERLVPKAWRSGVADMSDDGNTIVGWLLADEQALPQSFIWTASSGFSLLPEGMSTPRAISADGKQVLGDRYRGSMKQLIQRAAHTFFEQQTPFEDLENAGSWEVVGISADARQLAGFIEVKGGDTPLRQSFLWDKEAGFVEENPPLLLRGGKPDLDAFRQAILSKNKMGEAERFSFMQNDAVLWKADQGLAVLQAETNATGMSRDGSTLFVSGGGWPTQLWQINAAGKTNPQGRR</sequence>
<keyword evidence="3" id="KW-1185">Reference proteome</keyword>
<organism evidence="2 3">
    <name type="scientific">Iodobacter violaceini</name>
    <dbReference type="NCBI Taxonomy" id="3044271"/>
    <lineage>
        <taxon>Bacteria</taxon>
        <taxon>Pseudomonadati</taxon>
        <taxon>Pseudomonadota</taxon>
        <taxon>Betaproteobacteria</taxon>
        <taxon>Neisseriales</taxon>
        <taxon>Chitinibacteraceae</taxon>
        <taxon>Iodobacter</taxon>
    </lineage>
</organism>
<gene>
    <name evidence="2" type="ORF">HA050_10165</name>
</gene>
<evidence type="ECO:0000313" key="2">
    <source>
        <dbReference type="EMBL" id="NHQ86478.1"/>
    </source>
</evidence>
<accession>A0ABX0L1T0</accession>
<name>A0ABX0L1T0_9NEIS</name>
<evidence type="ECO:0000313" key="3">
    <source>
        <dbReference type="Proteomes" id="UP000712570"/>
    </source>
</evidence>
<reference evidence="2 3" key="1">
    <citation type="submission" date="2020-03" db="EMBL/GenBank/DDBJ databases">
        <title>Draft genome sequence of environmentally isolated violet-colored cultures.</title>
        <authorList>
            <person name="Wilson H.S."/>
        </authorList>
    </citation>
    <scope>NUCLEOTIDE SEQUENCE [LARGE SCALE GENOMIC DNA]</scope>
    <source>
        <strain evidence="2 3">HSC-16F04</strain>
    </source>
</reference>
<comment type="caution">
    <text evidence="2">The sequence shown here is derived from an EMBL/GenBank/DDBJ whole genome shotgun (WGS) entry which is preliminary data.</text>
</comment>
<feature type="signal peptide" evidence="1">
    <location>
        <begin position="1"/>
        <end position="20"/>
    </location>
</feature>